<dbReference type="Proteomes" id="UP001302274">
    <property type="component" value="Unassembled WGS sequence"/>
</dbReference>
<keyword evidence="3" id="KW-1185">Reference proteome</keyword>
<comment type="caution">
    <text evidence="2">The sequence shown here is derived from an EMBL/GenBank/DDBJ whole genome shotgun (WGS) entry which is preliminary data.</text>
</comment>
<feature type="transmembrane region" description="Helical" evidence="1">
    <location>
        <begin position="40"/>
        <end position="62"/>
    </location>
</feature>
<dbReference type="RefSeq" id="WP_323574892.1">
    <property type="nucleotide sequence ID" value="NZ_JAYGJQ010000001.1"/>
</dbReference>
<accession>A0ABU5VTQ2</accession>
<evidence type="ECO:0000256" key="1">
    <source>
        <dbReference type="SAM" id="Phobius"/>
    </source>
</evidence>
<dbReference type="EMBL" id="JAYGJQ010000001">
    <property type="protein sequence ID" value="MEA9355385.1"/>
    <property type="molecule type" value="Genomic_DNA"/>
</dbReference>
<feature type="transmembrane region" description="Helical" evidence="1">
    <location>
        <begin position="7"/>
        <end position="25"/>
    </location>
</feature>
<keyword evidence="1" id="KW-0812">Transmembrane</keyword>
<gene>
    <name evidence="2" type="ORF">SHI21_04200</name>
</gene>
<organism evidence="2 3">
    <name type="scientific">Bacteriovorax antarcticus</name>
    <dbReference type="NCBI Taxonomy" id="3088717"/>
    <lineage>
        <taxon>Bacteria</taxon>
        <taxon>Pseudomonadati</taxon>
        <taxon>Bdellovibrionota</taxon>
        <taxon>Bacteriovoracia</taxon>
        <taxon>Bacteriovoracales</taxon>
        <taxon>Bacteriovoracaceae</taxon>
        <taxon>Bacteriovorax</taxon>
    </lineage>
</organism>
<keyword evidence="1" id="KW-0472">Membrane</keyword>
<proteinExistence type="predicted"/>
<protein>
    <submittedName>
        <fullName evidence="2">Uncharacterized protein</fullName>
    </submittedName>
</protein>
<name>A0ABU5VTQ2_9BACT</name>
<keyword evidence="1" id="KW-1133">Transmembrane helix</keyword>
<evidence type="ECO:0000313" key="3">
    <source>
        <dbReference type="Proteomes" id="UP001302274"/>
    </source>
</evidence>
<reference evidence="2 3" key="1">
    <citation type="submission" date="2023-11" db="EMBL/GenBank/DDBJ databases">
        <title>A Novel Polar Bacteriovorax (B. antarcticus) Isolated from the Biocrust in Antarctica.</title>
        <authorList>
            <person name="Mun W."/>
            <person name="Choi S.Y."/>
            <person name="Mitchell R.J."/>
        </authorList>
    </citation>
    <scope>NUCLEOTIDE SEQUENCE [LARGE SCALE GENOMIC DNA]</scope>
    <source>
        <strain evidence="2 3">PP10</strain>
    </source>
</reference>
<evidence type="ECO:0000313" key="2">
    <source>
        <dbReference type="EMBL" id="MEA9355385.1"/>
    </source>
</evidence>
<feature type="transmembrane region" description="Helical" evidence="1">
    <location>
        <begin position="69"/>
        <end position="92"/>
    </location>
</feature>
<sequence length="144" mass="16396">MKTLFKIAFIFLAISIASTLMYNYTNVEFGRYDYFDKHGWIFLFSIALFPRLTLLVSGLLASTIEFGGLLWWAGFFIAPRILVACLATVSYWNTNPVLVVFSWLIALGGESSEKFIITKRMSSPQRYDQGFSGSTIEAEYKVKE</sequence>